<evidence type="ECO:0000313" key="1">
    <source>
        <dbReference type="EMBL" id="GHD57118.1"/>
    </source>
</evidence>
<comment type="caution">
    <text evidence="1">The sequence shown here is derived from an EMBL/GenBank/DDBJ whole genome shotgun (WGS) entry which is preliminary data.</text>
</comment>
<organism evidence="1 2">
    <name type="scientific">Jeongeupia chitinilytica</name>
    <dbReference type="NCBI Taxonomy" id="1041641"/>
    <lineage>
        <taxon>Bacteria</taxon>
        <taxon>Pseudomonadati</taxon>
        <taxon>Pseudomonadota</taxon>
        <taxon>Betaproteobacteria</taxon>
        <taxon>Neisseriales</taxon>
        <taxon>Chitinibacteraceae</taxon>
        <taxon>Jeongeupia</taxon>
    </lineage>
</organism>
<name>A0ABQ3GVK4_9NEIS</name>
<keyword evidence="2" id="KW-1185">Reference proteome</keyword>
<evidence type="ECO:0000313" key="2">
    <source>
        <dbReference type="Proteomes" id="UP000604737"/>
    </source>
</evidence>
<dbReference type="Proteomes" id="UP000604737">
    <property type="component" value="Unassembled WGS sequence"/>
</dbReference>
<evidence type="ECO:0008006" key="3">
    <source>
        <dbReference type="Google" id="ProtNLM"/>
    </source>
</evidence>
<dbReference type="EMBL" id="BMYO01000001">
    <property type="protein sequence ID" value="GHD57118.1"/>
    <property type="molecule type" value="Genomic_DNA"/>
</dbReference>
<sequence>MSVCPKCDRTLNADEFYAGSTKICKGCMTWQNLSYNAKKEGHAVGFTKPTFLTWYGLSANRACSYCDISEAAFTGLGRKNPRGYHVQCLGVDRSDSSKGYTPQNARFACFVCNRIKSNIFTPDEMELLGSGISDVWKSRGIA</sequence>
<accession>A0ABQ3GVK4</accession>
<dbReference type="Gene3D" id="3.30.40.220">
    <property type="match status" value="1"/>
</dbReference>
<protein>
    <recommendedName>
        <fullName evidence="3">HNH endonuclease</fullName>
    </recommendedName>
</protein>
<proteinExistence type="predicted"/>
<reference evidence="2" key="1">
    <citation type="journal article" date="2019" name="Int. J. Syst. Evol. Microbiol.">
        <title>The Global Catalogue of Microorganisms (GCM) 10K type strain sequencing project: providing services to taxonomists for standard genome sequencing and annotation.</title>
        <authorList>
            <consortium name="The Broad Institute Genomics Platform"/>
            <consortium name="The Broad Institute Genome Sequencing Center for Infectious Disease"/>
            <person name="Wu L."/>
            <person name="Ma J."/>
        </authorList>
    </citation>
    <scope>NUCLEOTIDE SEQUENCE [LARGE SCALE GENOMIC DNA]</scope>
    <source>
        <strain evidence="2">KCTC 23701</strain>
    </source>
</reference>
<gene>
    <name evidence="1" type="ORF">GCM10007350_05320</name>
</gene>